<keyword evidence="3" id="KW-1185">Reference proteome</keyword>
<evidence type="ECO:0000313" key="2">
    <source>
        <dbReference type="EMBL" id="CAP28023.2"/>
    </source>
</evidence>
<sequence>MTEEGKTDNSKRSELRLNVENFYNDQETRNLLLAEEAARNFNRDDYDQVFAGERVYECVIGTSVWRVSRSSLLALSLFCTIAVAVIVIAIVLLCTFITLSSSTEIPDDVTNEDVIGVINWLHYPIGDLALRRILSANKNGEIDNAQTKPLFKNPYLFLS</sequence>
<dbReference type="RefSeq" id="XP_002643262.2">
    <property type="nucleotide sequence ID" value="XM_002643216.2"/>
</dbReference>
<proteinExistence type="predicted"/>
<reference evidence="2 3" key="1">
    <citation type="journal article" date="2003" name="PLoS Biol.">
        <title>The genome sequence of Caenorhabditis briggsae: a platform for comparative genomics.</title>
        <authorList>
            <person name="Stein L.D."/>
            <person name="Bao Z."/>
            <person name="Blasiar D."/>
            <person name="Blumenthal T."/>
            <person name="Brent M.R."/>
            <person name="Chen N."/>
            <person name="Chinwalla A."/>
            <person name="Clarke L."/>
            <person name="Clee C."/>
            <person name="Coghlan A."/>
            <person name="Coulson A."/>
            <person name="D'Eustachio P."/>
            <person name="Fitch D.H."/>
            <person name="Fulton L.A."/>
            <person name="Fulton R.E."/>
            <person name="Griffiths-Jones S."/>
            <person name="Harris T.W."/>
            <person name="Hillier L.W."/>
            <person name="Kamath R."/>
            <person name="Kuwabara P.E."/>
            <person name="Mardis E.R."/>
            <person name="Marra M.A."/>
            <person name="Miner T.L."/>
            <person name="Minx P."/>
            <person name="Mullikin J.C."/>
            <person name="Plumb R.W."/>
            <person name="Rogers J."/>
            <person name="Schein J.E."/>
            <person name="Sohrmann M."/>
            <person name="Spieth J."/>
            <person name="Stajich J.E."/>
            <person name="Wei C."/>
            <person name="Willey D."/>
            <person name="Wilson R.K."/>
            <person name="Durbin R."/>
            <person name="Waterston R.H."/>
        </authorList>
    </citation>
    <scope>NUCLEOTIDE SEQUENCE [LARGE SCALE GENOMIC DNA]</scope>
    <source>
        <strain evidence="2 3">AF16</strain>
    </source>
</reference>
<protein>
    <submittedName>
        <fullName evidence="2">Protein CBG08132</fullName>
    </submittedName>
</protein>
<evidence type="ECO:0000313" key="4">
    <source>
        <dbReference type="WormBase" id="CBG08132"/>
    </source>
</evidence>
<evidence type="ECO:0000256" key="1">
    <source>
        <dbReference type="SAM" id="Phobius"/>
    </source>
</evidence>
<keyword evidence="1" id="KW-0472">Membrane</keyword>
<dbReference type="KEGG" id="cbr:CBG_08132"/>
<keyword evidence="1" id="KW-0812">Transmembrane</keyword>
<feature type="transmembrane region" description="Helical" evidence="1">
    <location>
        <begin position="72"/>
        <end position="99"/>
    </location>
</feature>
<reference evidence="2 3" key="2">
    <citation type="journal article" date="2011" name="PLoS Genet.">
        <title>Caenorhabditis briggsae recombinant inbred line genotypes reveal inter-strain incompatibility and the evolution of recombination.</title>
        <authorList>
            <person name="Ross J.A."/>
            <person name="Koboldt D.C."/>
            <person name="Staisch J.E."/>
            <person name="Chamberlin H.M."/>
            <person name="Gupta B.P."/>
            <person name="Miller R.D."/>
            <person name="Baird S.E."/>
            <person name="Haag E.S."/>
        </authorList>
    </citation>
    <scope>NUCLEOTIDE SEQUENCE [LARGE SCALE GENOMIC DNA]</scope>
    <source>
        <strain evidence="2 3">AF16</strain>
    </source>
</reference>
<gene>
    <name evidence="2 4" type="ORF">CBG08132</name>
    <name evidence="2" type="ORF">CBG_08132</name>
</gene>
<accession>A8X5W2</accession>
<dbReference type="GeneID" id="8585256"/>
<evidence type="ECO:0000313" key="3">
    <source>
        <dbReference type="Proteomes" id="UP000008549"/>
    </source>
</evidence>
<keyword evidence="1" id="KW-1133">Transmembrane helix</keyword>
<organism evidence="2 3">
    <name type="scientific">Caenorhabditis briggsae</name>
    <dbReference type="NCBI Taxonomy" id="6238"/>
    <lineage>
        <taxon>Eukaryota</taxon>
        <taxon>Metazoa</taxon>
        <taxon>Ecdysozoa</taxon>
        <taxon>Nematoda</taxon>
        <taxon>Chromadorea</taxon>
        <taxon>Rhabditida</taxon>
        <taxon>Rhabditina</taxon>
        <taxon>Rhabditomorpha</taxon>
        <taxon>Rhabditoidea</taxon>
        <taxon>Rhabditidae</taxon>
        <taxon>Peloderinae</taxon>
        <taxon>Caenorhabditis</taxon>
    </lineage>
</organism>
<dbReference type="eggNOG" id="ENOG502THGM">
    <property type="taxonomic scope" value="Eukaryota"/>
</dbReference>
<dbReference type="Proteomes" id="UP000008549">
    <property type="component" value="Unassembled WGS sequence"/>
</dbReference>
<dbReference type="WormBase" id="CBG08132">
    <property type="protein sequence ID" value="CBP01936"/>
    <property type="gene ID" value="WBGene00029990"/>
</dbReference>
<dbReference type="HOGENOM" id="CLU_1827100_0_0_1"/>
<dbReference type="CTD" id="8585256"/>
<dbReference type="InParanoid" id="A8X5W2"/>
<name>A8X5W2_CAEBR</name>
<dbReference type="AlphaFoldDB" id="A8X5W2"/>
<dbReference type="EMBL" id="HE600971">
    <property type="protein sequence ID" value="CAP28023.2"/>
    <property type="molecule type" value="Genomic_DNA"/>
</dbReference>
<dbReference type="OMA" id="VINWLHY"/>
<dbReference type="FunCoup" id="A8X5W2">
    <property type="interactions" value="361"/>
</dbReference>